<evidence type="ECO:0000313" key="3">
    <source>
        <dbReference type="Proteomes" id="UP001164653"/>
    </source>
</evidence>
<feature type="chain" id="PRO_5038540565" evidence="1">
    <location>
        <begin position="28"/>
        <end position="139"/>
    </location>
</feature>
<proteinExistence type="predicted"/>
<gene>
    <name evidence="2" type="ORF">ON006_30080</name>
</gene>
<accession>A0A9E8N8N4</accession>
<dbReference type="AlphaFoldDB" id="A0A9E8N8N4"/>
<name>A0A9E8N8N4_9BACT</name>
<protein>
    <submittedName>
        <fullName evidence="2">Uncharacterized protein</fullName>
    </submittedName>
</protein>
<organism evidence="2 3">
    <name type="scientific">Dyadobacter pollutisoli</name>
    <dbReference type="NCBI Taxonomy" id="2910158"/>
    <lineage>
        <taxon>Bacteria</taxon>
        <taxon>Pseudomonadati</taxon>
        <taxon>Bacteroidota</taxon>
        <taxon>Cytophagia</taxon>
        <taxon>Cytophagales</taxon>
        <taxon>Spirosomataceae</taxon>
        <taxon>Dyadobacter</taxon>
    </lineage>
</organism>
<feature type="signal peptide" evidence="1">
    <location>
        <begin position="1"/>
        <end position="27"/>
    </location>
</feature>
<keyword evidence="1" id="KW-0732">Signal</keyword>
<evidence type="ECO:0000313" key="2">
    <source>
        <dbReference type="EMBL" id="WAC11965.1"/>
    </source>
</evidence>
<dbReference type="KEGG" id="dpf:ON006_30080"/>
<sequence length="139" mass="16256">MTKRTFVLFCCLAQSMAFLLFSQQQTSACKLDLGTNRFSPFVIEMAETSDHFVLVDDSICKNETIVRADDFEWKENLSDLLRHRHSTYRFLTLVHQISPDYVIQRIPKVVRESITLLSVTRGVVTRPDYYSFLHRLCPF</sequence>
<dbReference type="EMBL" id="CP112998">
    <property type="protein sequence ID" value="WAC11965.1"/>
    <property type="molecule type" value="Genomic_DNA"/>
</dbReference>
<keyword evidence="3" id="KW-1185">Reference proteome</keyword>
<dbReference type="Proteomes" id="UP001164653">
    <property type="component" value="Chromosome"/>
</dbReference>
<reference evidence="2" key="1">
    <citation type="submission" date="2022-11" db="EMBL/GenBank/DDBJ databases">
        <title>Dyadobacter pollutisoli sp. nov., isolated from plastic dumped soil.</title>
        <authorList>
            <person name="Kim J.M."/>
            <person name="Kim K.R."/>
            <person name="Lee J.K."/>
            <person name="Hao L."/>
            <person name="Jeon C.O."/>
        </authorList>
    </citation>
    <scope>NUCLEOTIDE SEQUENCE</scope>
    <source>
        <strain evidence="2">U1</strain>
    </source>
</reference>
<evidence type="ECO:0000256" key="1">
    <source>
        <dbReference type="SAM" id="SignalP"/>
    </source>
</evidence>
<dbReference type="RefSeq" id="WP_244822167.1">
    <property type="nucleotide sequence ID" value="NZ_CP112998.1"/>
</dbReference>